<accession>A0ABY4Z982</accession>
<dbReference type="RefSeq" id="WP_252550778.1">
    <property type="nucleotide sequence ID" value="NZ_CP099468.1"/>
</dbReference>
<evidence type="ECO:0000256" key="1">
    <source>
        <dbReference type="SAM" id="SignalP"/>
    </source>
</evidence>
<feature type="signal peptide" evidence="1">
    <location>
        <begin position="1"/>
        <end position="29"/>
    </location>
</feature>
<evidence type="ECO:0000313" key="2">
    <source>
        <dbReference type="EMBL" id="USQ85619.1"/>
    </source>
</evidence>
<dbReference type="EMBL" id="CP099468">
    <property type="protein sequence ID" value="USQ85619.1"/>
    <property type="molecule type" value="Genomic_DNA"/>
</dbReference>
<keyword evidence="1" id="KW-0732">Signal</keyword>
<reference evidence="2" key="1">
    <citation type="submission" date="2022-06" db="EMBL/GenBank/DDBJ databases">
        <title>Complete genome sequence of soil microorganisms Streptomyces sp. Qhu-M197 isolated from Alpine meadows habitats on the Tibetan Plateau.</title>
        <authorList>
            <person name="Zhang B."/>
            <person name="Xiang X."/>
            <person name="Fan J."/>
        </authorList>
    </citation>
    <scope>NUCLEOTIDE SEQUENCE</scope>
    <source>
        <strain evidence="2">Qhu-M197</strain>
    </source>
</reference>
<keyword evidence="3" id="KW-1185">Reference proteome</keyword>
<evidence type="ECO:0000313" key="3">
    <source>
        <dbReference type="Proteomes" id="UP001056374"/>
    </source>
</evidence>
<sequence length="145" mass="15529">MPNWTFSRLPFLALAAVVASAVLGTPTHAAPRADNEVAFTYEAPEISDEGDHVTWHWALANQTDHPVSSVVLTSKITPQVPVTTVTEGCEVQDASTIVCTFPTMKAGENREGTIEADLPEDLQGSLTISGRVTWQNPETDATQGP</sequence>
<feature type="chain" id="PRO_5045543179" description="DUF11 domain-containing protein" evidence="1">
    <location>
        <begin position="30"/>
        <end position="145"/>
    </location>
</feature>
<organism evidence="2 3">
    <name type="scientific">Streptomyces phaeoluteigriseus</name>
    <dbReference type="NCBI Taxonomy" id="114686"/>
    <lineage>
        <taxon>Bacteria</taxon>
        <taxon>Bacillati</taxon>
        <taxon>Actinomycetota</taxon>
        <taxon>Actinomycetes</taxon>
        <taxon>Kitasatosporales</taxon>
        <taxon>Streptomycetaceae</taxon>
        <taxon>Streptomyces</taxon>
        <taxon>Streptomyces aurantiacus group</taxon>
    </lineage>
</organism>
<dbReference type="Proteomes" id="UP001056374">
    <property type="component" value="Chromosome"/>
</dbReference>
<gene>
    <name evidence="2" type="ORF">NFX46_18720</name>
</gene>
<proteinExistence type="predicted"/>
<protein>
    <recommendedName>
        <fullName evidence="4">DUF11 domain-containing protein</fullName>
    </recommendedName>
</protein>
<evidence type="ECO:0008006" key="4">
    <source>
        <dbReference type="Google" id="ProtNLM"/>
    </source>
</evidence>
<name>A0ABY4Z982_9ACTN</name>